<keyword evidence="5" id="KW-1185">Reference proteome</keyword>
<keyword evidence="3" id="KW-0175">Coiled coil</keyword>
<dbReference type="Gene3D" id="3.40.50.300">
    <property type="entry name" value="P-loop containing nucleotide triphosphate hydrolases"/>
    <property type="match status" value="1"/>
</dbReference>
<gene>
    <name evidence="4" type="ORF">HPP92_023003</name>
</gene>
<evidence type="ECO:0000313" key="5">
    <source>
        <dbReference type="Proteomes" id="UP000636800"/>
    </source>
</evidence>
<dbReference type="FunFam" id="3.40.50.300:FF:001033">
    <property type="entry name" value="Shikimate kinase 2, chloroplastic"/>
    <property type="match status" value="1"/>
</dbReference>
<evidence type="ECO:0008006" key="6">
    <source>
        <dbReference type="Google" id="ProtNLM"/>
    </source>
</evidence>
<comment type="similarity">
    <text evidence="2">Belongs to the shikimate kinase family.</text>
</comment>
<sequence length="295" mass="32585">MEIRGATPVSFLHALHSRTLFPLKARRSLNDLSPSSLRGSNCWSNLGSCLARKHCRSRGSCGSIMSAMVLEASFVVKKKAVDVCNELKGTSIFLVGVNCTTKTNTGKLLANALRYCYLDSDSIVEQATGCSSDSKSFREREDEAFREAETEVLKQLSSTGHLVVSVSDGAVESARNLAFMRDGISLWIDVPLDMIANEIHKAKASLLNLETNLEVHSFEENQLTQVMEDLSRRYEELRAGYATADATVSLLKVATQLGYEDFDSVSLDNMAMQALKEIERLIRLKKMMEAAAQPF</sequence>
<comment type="subcellular location">
    <subcellularLocation>
        <location evidence="1">Plastid</location>
        <location evidence="1">Chloroplast</location>
    </subcellularLocation>
</comment>
<evidence type="ECO:0000256" key="1">
    <source>
        <dbReference type="ARBA" id="ARBA00004229"/>
    </source>
</evidence>
<evidence type="ECO:0000256" key="3">
    <source>
        <dbReference type="SAM" id="Coils"/>
    </source>
</evidence>
<dbReference type="GO" id="GO:0009507">
    <property type="term" value="C:chloroplast"/>
    <property type="evidence" value="ECO:0007669"/>
    <property type="project" value="UniProtKB-SubCell"/>
</dbReference>
<feature type="coiled-coil region" evidence="3">
    <location>
        <begin position="192"/>
        <end position="247"/>
    </location>
</feature>
<accession>A0A835PT04</accession>
<evidence type="ECO:0000313" key="4">
    <source>
        <dbReference type="EMBL" id="KAG0457846.1"/>
    </source>
</evidence>
<dbReference type="EMBL" id="JADCNL010000012">
    <property type="protein sequence ID" value="KAG0457846.1"/>
    <property type="molecule type" value="Genomic_DNA"/>
</dbReference>
<dbReference type="InterPro" id="IPR031322">
    <property type="entry name" value="Shikimate/glucono_kinase"/>
</dbReference>
<dbReference type="Pfam" id="PF01202">
    <property type="entry name" value="SKI"/>
    <property type="match status" value="1"/>
</dbReference>
<comment type="caution">
    <text evidence="4">The sequence shown here is derived from an EMBL/GenBank/DDBJ whole genome shotgun (WGS) entry which is preliminary data.</text>
</comment>
<name>A0A835PT04_VANPL</name>
<protein>
    <recommendedName>
        <fullName evidence="6">Inactive shikimate kinase like 1, chloroplastic</fullName>
    </recommendedName>
</protein>
<dbReference type="PRINTS" id="PR01100">
    <property type="entry name" value="SHIKIMTKNASE"/>
</dbReference>
<reference evidence="4 5" key="1">
    <citation type="journal article" date="2020" name="Nat. Food">
        <title>A phased Vanilla planifolia genome enables genetic improvement of flavour and production.</title>
        <authorList>
            <person name="Hasing T."/>
            <person name="Tang H."/>
            <person name="Brym M."/>
            <person name="Khazi F."/>
            <person name="Huang T."/>
            <person name="Chambers A.H."/>
        </authorList>
    </citation>
    <scope>NUCLEOTIDE SEQUENCE [LARGE SCALE GENOMIC DNA]</scope>
    <source>
        <tissue evidence="4">Leaf</tissue>
    </source>
</reference>
<dbReference type="Proteomes" id="UP000636800">
    <property type="component" value="Chromosome 12"/>
</dbReference>
<organism evidence="4 5">
    <name type="scientific">Vanilla planifolia</name>
    <name type="common">Vanilla</name>
    <dbReference type="NCBI Taxonomy" id="51239"/>
    <lineage>
        <taxon>Eukaryota</taxon>
        <taxon>Viridiplantae</taxon>
        <taxon>Streptophyta</taxon>
        <taxon>Embryophyta</taxon>
        <taxon>Tracheophyta</taxon>
        <taxon>Spermatophyta</taxon>
        <taxon>Magnoliopsida</taxon>
        <taxon>Liliopsida</taxon>
        <taxon>Asparagales</taxon>
        <taxon>Orchidaceae</taxon>
        <taxon>Vanilloideae</taxon>
        <taxon>Vanilleae</taxon>
        <taxon>Vanilla</taxon>
    </lineage>
</organism>
<dbReference type="GO" id="GO:0005829">
    <property type="term" value="C:cytosol"/>
    <property type="evidence" value="ECO:0007669"/>
    <property type="project" value="TreeGrafter"/>
</dbReference>
<dbReference type="SUPFAM" id="SSF52540">
    <property type="entry name" value="P-loop containing nucleoside triphosphate hydrolases"/>
    <property type="match status" value="1"/>
</dbReference>
<proteinExistence type="inferred from homology"/>
<dbReference type="PANTHER" id="PTHR21087:SF4">
    <property type="entry name" value="INACTIVE SHIKIMATE KINASE LIKE 1, CHLOROPLASTIC-RELATED"/>
    <property type="match status" value="1"/>
</dbReference>
<dbReference type="AlphaFoldDB" id="A0A835PT04"/>
<evidence type="ECO:0000256" key="2">
    <source>
        <dbReference type="ARBA" id="ARBA00006997"/>
    </source>
</evidence>
<dbReference type="PANTHER" id="PTHR21087">
    <property type="entry name" value="SHIKIMATE KINASE"/>
    <property type="match status" value="1"/>
</dbReference>
<dbReference type="InterPro" id="IPR027417">
    <property type="entry name" value="P-loop_NTPase"/>
</dbReference>